<feature type="repeat" description="WD" evidence="1">
    <location>
        <begin position="45"/>
        <end position="86"/>
    </location>
</feature>
<feature type="repeat" description="WD" evidence="1">
    <location>
        <begin position="87"/>
        <end position="128"/>
    </location>
</feature>
<dbReference type="Proteomes" id="UP000504611">
    <property type="component" value="Unplaced"/>
</dbReference>
<accession>A0A6I9MNP5</accession>
<feature type="repeat" description="WD" evidence="1">
    <location>
        <begin position="129"/>
        <end position="161"/>
    </location>
</feature>
<evidence type="ECO:0000313" key="2">
    <source>
        <dbReference type="Proteomes" id="UP000504611"/>
    </source>
</evidence>
<dbReference type="InterPro" id="IPR052652">
    <property type="entry name" value="Telomerase_Complex_Comp"/>
</dbReference>
<dbReference type="GO" id="GO:0000722">
    <property type="term" value="P:telomere maintenance via recombination"/>
    <property type="evidence" value="ECO:0007669"/>
    <property type="project" value="TreeGrafter"/>
</dbReference>
<dbReference type="KEGG" id="ncc:104941471"/>
<protein>
    <submittedName>
        <fullName evidence="3">Katanin p80 WD40 repeat-containing subunit B1-like</fullName>
    </submittedName>
</protein>
<organism evidence="2 3">
    <name type="scientific">Notothenia coriiceps</name>
    <name type="common">black rockcod</name>
    <dbReference type="NCBI Taxonomy" id="8208"/>
    <lineage>
        <taxon>Eukaryota</taxon>
        <taxon>Metazoa</taxon>
        <taxon>Chordata</taxon>
        <taxon>Craniata</taxon>
        <taxon>Vertebrata</taxon>
        <taxon>Euteleostomi</taxon>
        <taxon>Actinopterygii</taxon>
        <taxon>Neopterygii</taxon>
        <taxon>Teleostei</taxon>
        <taxon>Neoteleostei</taxon>
        <taxon>Acanthomorphata</taxon>
        <taxon>Eupercaria</taxon>
        <taxon>Perciformes</taxon>
        <taxon>Notothenioidei</taxon>
        <taxon>Nototheniidae</taxon>
        <taxon>Notothenia</taxon>
    </lineage>
</organism>
<dbReference type="GO" id="GO:0005697">
    <property type="term" value="C:telomerase holoenzyme complex"/>
    <property type="evidence" value="ECO:0007669"/>
    <property type="project" value="TreeGrafter"/>
</dbReference>
<dbReference type="OrthoDB" id="427368at2759"/>
<dbReference type="PROSITE" id="PS50294">
    <property type="entry name" value="WD_REPEATS_REGION"/>
    <property type="match status" value="2"/>
</dbReference>
<dbReference type="InterPro" id="IPR036322">
    <property type="entry name" value="WD40_repeat_dom_sf"/>
</dbReference>
<dbReference type="GO" id="GO:0070034">
    <property type="term" value="F:telomerase RNA binding"/>
    <property type="evidence" value="ECO:0007669"/>
    <property type="project" value="TreeGrafter"/>
</dbReference>
<dbReference type="SMART" id="SM00320">
    <property type="entry name" value="WD40"/>
    <property type="match status" value="4"/>
</dbReference>
<dbReference type="PANTHER" id="PTHR44791:SF1">
    <property type="entry name" value="TELOMERASE PROTEIN COMPONENT 1"/>
    <property type="match status" value="1"/>
</dbReference>
<feature type="non-terminal residue" evidence="3">
    <location>
        <position position="1"/>
    </location>
</feature>
<dbReference type="RefSeq" id="XP_010764873.1">
    <property type="nucleotide sequence ID" value="XM_010766571.1"/>
</dbReference>
<dbReference type="PROSITE" id="PS50082">
    <property type="entry name" value="WD_REPEATS_2"/>
    <property type="match status" value="4"/>
</dbReference>
<gene>
    <name evidence="3" type="primary">LOC104941471</name>
</gene>
<name>A0A6I9MNP5_9TELE</name>
<proteinExistence type="predicted"/>
<evidence type="ECO:0000256" key="1">
    <source>
        <dbReference type="PROSITE-ProRule" id="PRU00221"/>
    </source>
</evidence>
<dbReference type="Gene3D" id="2.130.10.10">
    <property type="entry name" value="YVTN repeat-like/Quinoprotein amine dehydrogenase"/>
    <property type="match status" value="1"/>
</dbReference>
<dbReference type="GO" id="GO:0003720">
    <property type="term" value="F:telomerase activity"/>
    <property type="evidence" value="ECO:0007669"/>
    <property type="project" value="TreeGrafter"/>
</dbReference>
<keyword evidence="1" id="KW-0853">WD repeat</keyword>
<dbReference type="AlphaFoldDB" id="A0A6I9MNP5"/>
<dbReference type="InterPro" id="IPR001680">
    <property type="entry name" value="WD40_rpt"/>
</dbReference>
<dbReference type="InterPro" id="IPR015943">
    <property type="entry name" value="WD40/YVTN_repeat-like_dom_sf"/>
</dbReference>
<evidence type="ECO:0000313" key="3">
    <source>
        <dbReference type="RefSeq" id="XP_010764873.1"/>
    </source>
</evidence>
<feature type="repeat" description="WD" evidence="1">
    <location>
        <begin position="4"/>
        <end position="45"/>
    </location>
</feature>
<dbReference type="PANTHER" id="PTHR44791">
    <property type="entry name" value="TELOMERASE PROTEIN COMPONENT 1 TEP1"/>
    <property type="match status" value="1"/>
</dbReference>
<dbReference type="GeneID" id="104941471"/>
<sequence>TALIEGHTNVITASDLTADRKHLATVSLDFMLKVWSSTKGKEVAALPSSSPLNCVTFDPEGHLLAAGCWDGNVIMWNWLQNETLTSLCGHQSSVRSLSFSPSSSMLCSGSISGEVRVWSVPTSTCVGCFQAHSGAAEALTFLDEGSKLLSAGSDHMVRLPS</sequence>
<dbReference type="SUPFAM" id="SSF50978">
    <property type="entry name" value="WD40 repeat-like"/>
    <property type="match status" value="1"/>
</dbReference>
<dbReference type="Pfam" id="PF00400">
    <property type="entry name" value="WD40"/>
    <property type="match status" value="4"/>
</dbReference>
<reference evidence="3" key="1">
    <citation type="submission" date="2025-08" db="UniProtKB">
        <authorList>
            <consortium name="RefSeq"/>
        </authorList>
    </citation>
    <scope>IDENTIFICATION</scope>
    <source>
        <tissue evidence="3">Muscle</tissue>
    </source>
</reference>
<keyword evidence="2" id="KW-1185">Reference proteome</keyword>